<feature type="domain" description="TadE-like" evidence="2">
    <location>
        <begin position="2"/>
        <end position="42"/>
    </location>
</feature>
<dbReference type="AlphaFoldDB" id="A0A3G9IGN4"/>
<name>A0A3G9IGN4_9ACTN</name>
<dbReference type="Proteomes" id="UP000271573">
    <property type="component" value="Chromosome"/>
</dbReference>
<feature type="transmembrane region" description="Helical" evidence="1">
    <location>
        <begin position="6"/>
        <end position="26"/>
    </location>
</feature>
<gene>
    <name evidence="3" type="ORF">Back2_25070</name>
</gene>
<keyword evidence="4" id="KW-1185">Reference proteome</keyword>
<organism evidence="3 4">
    <name type="scientific">Nocardioides baekrokdamisoli</name>
    <dbReference type="NCBI Taxonomy" id="1804624"/>
    <lineage>
        <taxon>Bacteria</taxon>
        <taxon>Bacillati</taxon>
        <taxon>Actinomycetota</taxon>
        <taxon>Actinomycetes</taxon>
        <taxon>Propionibacteriales</taxon>
        <taxon>Nocardioidaceae</taxon>
        <taxon>Nocardioides</taxon>
    </lineage>
</organism>
<proteinExistence type="predicted"/>
<sequence>MAAVEFALLLIPLLVIIWGMISYGIMFTYRQALSQAAGEGARAAVAAPSTSTWTAASAAVNNALGSYSQACGTSSGTQSTSYLTCTVSAAATCANDASHTCVTVTLTYPYRTNPLIPNIPGLGIIVPSTLTFVSTVEVS</sequence>
<dbReference type="KEGG" id="nbe:Back2_25070"/>
<keyword evidence="1" id="KW-0812">Transmembrane</keyword>
<reference evidence="3 4" key="1">
    <citation type="submission" date="2018-11" db="EMBL/GenBank/DDBJ databases">
        <title>Complete genome sequence of Nocardioides baekrokdamisoli strain KCTC 39748.</title>
        <authorList>
            <person name="Kang S.W."/>
            <person name="Lee K.C."/>
            <person name="Kim K.K."/>
            <person name="Kim J.S."/>
            <person name="Kim D.S."/>
            <person name="Ko S.H."/>
            <person name="Yang S.H."/>
            <person name="Shin Y.K."/>
            <person name="Lee J.S."/>
        </authorList>
    </citation>
    <scope>NUCLEOTIDE SEQUENCE [LARGE SCALE GENOMIC DNA]</scope>
    <source>
        <strain evidence="3 4">KCTC 39748</strain>
    </source>
</reference>
<keyword evidence="1" id="KW-0472">Membrane</keyword>
<evidence type="ECO:0000313" key="3">
    <source>
        <dbReference type="EMBL" id="BBH18220.1"/>
    </source>
</evidence>
<dbReference type="InterPro" id="IPR012495">
    <property type="entry name" value="TadE-like_dom"/>
</dbReference>
<evidence type="ECO:0000259" key="2">
    <source>
        <dbReference type="Pfam" id="PF07811"/>
    </source>
</evidence>
<dbReference type="EMBL" id="AP019307">
    <property type="protein sequence ID" value="BBH18220.1"/>
    <property type="molecule type" value="Genomic_DNA"/>
</dbReference>
<evidence type="ECO:0000256" key="1">
    <source>
        <dbReference type="SAM" id="Phobius"/>
    </source>
</evidence>
<evidence type="ECO:0000313" key="4">
    <source>
        <dbReference type="Proteomes" id="UP000271573"/>
    </source>
</evidence>
<protein>
    <recommendedName>
        <fullName evidence="2">TadE-like domain-containing protein</fullName>
    </recommendedName>
</protein>
<accession>A0A3G9IGN4</accession>
<dbReference type="RefSeq" id="WP_164512589.1">
    <property type="nucleotide sequence ID" value="NZ_AP019307.1"/>
</dbReference>
<keyword evidence="1" id="KW-1133">Transmembrane helix</keyword>
<dbReference type="Pfam" id="PF07811">
    <property type="entry name" value="TadE"/>
    <property type="match status" value="1"/>
</dbReference>